<dbReference type="SMART" id="SM00066">
    <property type="entry name" value="GAL4"/>
    <property type="match status" value="1"/>
</dbReference>
<feature type="region of interest" description="Disordered" evidence="2">
    <location>
        <begin position="1"/>
        <end position="28"/>
    </location>
</feature>
<dbReference type="CDD" id="cd00067">
    <property type="entry name" value="GAL4"/>
    <property type="match status" value="1"/>
</dbReference>
<dbReference type="Gene3D" id="4.10.240.10">
    <property type="entry name" value="Zn(2)-C6 fungal-type DNA-binding domain"/>
    <property type="match status" value="1"/>
</dbReference>
<evidence type="ECO:0000313" key="5">
    <source>
        <dbReference type="Proteomes" id="UP000799770"/>
    </source>
</evidence>
<dbReference type="Proteomes" id="UP000799770">
    <property type="component" value="Unassembled WGS sequence"/>
</dbReference>
<keyword evidence="5" id="KW-1185">Reference proteome</keyword>
<feature type="compositionally biased region" description="Basic residues" evidence="2">
    <location>
        <begin position="1"/>
        <end position="12"/>
    </location>
</feature>
<dbReference type="EMBL" id="ML977340">
    <property type="protein sequence ID" value="KAF2109916.1"/>
    <property type="molecule type" value="Genomic_DNA"/>
</dbReference>
<dbReference type="OrthoDB" id="4937900at2759"/>
<dbReference type="PANTHER" id="PTHR47784">
    <property type="entry name" value="STEROL UPTAKE CONTROL PROTEIN 2"/>
    <property type="match status" value="1"/>
</dbReference>
<evidence type="ECO:0000256" key="1">
    <source>
        <dbReference type="ARBA" id="ARBA00023242"/>
    </source>
</evidence>
<reference evidence="4" key="1">
    <citation type="journal article" date="2020" name="Stud. Mycol.">
        <title>101 Dothideomycetes genomes: a test case for predicting lifestyles and emergence of pathogens.</title>
        <authorList>
            <person name="Haridas S."/>
            <person name="Albert R."/>
            <person name="Binder M."/>
            <person name="Bloem J."/>
            <person name="Labutti K."/>
            <person name="Salamov A."/>
            <person name="Andreopoulos B."/>
            <person name="Baker S."/>
            <person name="Barry K."/>
            <person name="Bills G."/>
            <person name="Bluhm B."/>
            <person name="Cannon C."/>
            <person name="Castanera R."/>
            <person name="Culley D."/>
            <person name="Daum C."/>
            <person name="Ezra D."/>
            <person name="Gonzalez J."/>
            <person name="Henrissat B."/>
            <person name="Kuo A."/>
            <person name="Liang C."/>
            <person name="Lipzen A."/>
            <person name="Lutzoni F."/>
            <person name="Magnuson J."/>
            <person name="Mondo S."/>
            <person name="Nolan M."/>
            <person name="Ohm R."/>
            <person name="Pangilinan J."/>
            <person name="Park H.-J."/>
            <person name="Ramirez L."/>
            <person name="Alfaro M."/>
            <person name="Sun H."/>
            <person name="Tritt A."/>
            <person name="Yoshinaga Y."/>
            <person name="Zwiers L.-H."/>
            <person name="Turgeon B."/>
            <person name="Goodwin S."/>
            <person name="Spatafora J."/>
            <person name="Crous P."/>
            <person name="Grigoriev I."/>
        </authorList>
    </citation>
    <scope>NUCLEOTIDE SEQUENCE</scope>
    <source>
        <strain evidence="4">CBS 627.86</strain>
    </source>
</reference>
<evidence type="ECO:0000259" key="3">
    <source>
        <dbReference type="PROSITE" id="PS50048"/>
    </source>
</evidence>
<dbReference type="PANTHER" id="PTHR47784:SF5">
    <property type="entry name" value="STEROL UPTAKE CONTROL PROTEIN 2"/>
    <property type="match status" value="1"/>
</dbReference>
<dbReference type="Pfam" id="PF00172">
    <property type="entry name" value="Zn_clus"/>
    <property type="match status" value="1"/>
</dbReference>
<dbReference type="PROSITE" id="PS50048">
    <property type="entry name" value="ZN2_CY6_FUNGAL_2"/>
    <property type="match status" value="1"/>
</dbReference>
<evidence type="ECO:0000256" key="2">
    <source>
        <dbReference type="SAM" id="MobiDB-lite"/>
    </source>
</evidence>
<evidence type="ECO:0000313" key="4">
    <source>
        <dbReference type="EMBL" id="KAF2109916.1"/>
    </source>
</evidence>
<dbReference type="InterPro" id="IPR053157">
    <property type="entry name" value="Sterol_Uptake_Regulator"/>
</dbReference>
<feature type="domain" description="Zn(2)-C6 fungal-type" evidence="3">
    <location>
        <begin position="15"/>
        <end position="45"/>
    </location>
</feature>
<sequence>MAGGSRRSHTKSRNGCGQCKKRRKKCDQRPPRCSNCVKWGVVCDYTALSAAVEELNGRSLARAVSADTRLLTAPVPSAVFNAGDMELLRQYSNGTALTLAGSDEWGIWQWHVPQEAKSHQYLMHALLALSSLHISFMRPADRKEYLRFAYSHHEQALTLFHSVTSITADNSTAVLAYAYMESLYQSGIPVVFDFEGTPSAATAFIHTMIGLSRQAMTFLSPVIPLLQKSPIARLIDVPTPRFTAIATTTDGSPKQGPAAASKTDDGTPDNLFDYLYKFNEEHTTDEEAKAIYKEATDLLAIYYRMIWNEPPRWAHASVWSCGVTDAFFEHLKAQKTYPLILLAHWCVPLYQTPTFWITIWAKRIIKEVYEGIPDDKKYVMSWPAEEIGLIKRREHTPGCTCSVCVPHGIVQNWEGRLSVEMAIRRKNSVTTDLLKGRQI</sequence>
<dbReference type="SUPFAM" id="SSF57701">
    <property type="entry name" value="Zn2/Cys6 DNA-binding domain"/>
    <property type="match status" value="1"/>
</dbReference>
<gene>
    <name evidence="4" type="ORF">BDV96DRAFT_691555</name>
</gene>
<proteinExistence type="predicted"/>
<organism evidence="4 5">
    <name type="scientific">Lophiotrema nucula</name>
    <dbReference type="NCBI Taxonomy" id="690887"/>
    <lineage>
        <taxon>Eukaryota</taxon>
        <taxon>Fungi</taxon>
        <taxon>Dikarya</taxon>
        <taxon>Ascomycota</taxon>
        <taxon>Pezizomycotina</taxon>
        <taxon>Dothideomycetes</taxon>
        <taxon>Pleosporomycetidae</taxon>
        <taxon>Pleosporales</taxon>
        <taxon>Lophiotremataceae</taxon>
        <taxon>Lophiotrema</taxon>
    </lineage>
</organism>
<keyword evidence="1" id="KW-0539">Nucleus</keyword>
<dbReference type="AlphaFoldDB" id="A0A6A5YS63"/>
<dbReference type="GO" id="GO:0001228">
    <property type="term" value="F:DNA-binding transcription activator activity, RNA polymerase II-specific"/>
    <property type="evidence" value="ECO:0007669"/>
    <property type="project" value="TreeGrafter"/>
</dbReference>
<dbReference type="InterPro" id="IPR001138">
    <property type="entry name" value="Zn2Cys6_DnaBD"/>
</dbReference>
<dbReference type="GO" id="GO:0008270">
    <property type="term" value="F:zinc ion binding"/>
    <property type="evidence" value="ECO:0007669"/>
    <property type="project" value="InterPro"/>
</dbReference>
<name>A0A6A5YS63_9PLEO</name>
<feature type="region of interest" description="Disordered" evidence="2">
    <location>
        <begin position="246"/>
        <end position="266"/>
    </location>
</feature>
<dbReference type="InterPro" id="IPR036864">
    <property type="entry name" value="Zn2-C6_fun-type_DNA-bd_sf"/>
</dbReference>
<dbReference type="PROSITE" id="PS00463">
    <property type="entry name" value="ZN2_CY6_FUNGAL_1"/>
    <property type="match status" value="1"/>
</dbReference>
<accession>A0A6A5YS63</accession>
<protein>
    <recommendedName>
        <fullName evidence="3">Zn(2)-C6 fungal-type domain-containing protein</fullName>
    </recommendedName>
</protein>